<feature type="transmembrane region" description="Helical" evidence="8">
    <location>
        <begin position="239"/>
        <end position="262"/>
    </location>
</feature>
<feature type="transmembrane region" description="Helical" evidence="8">
    <location>
        <begin position="268"/>
        <end position="287"/>
    </location>
</feature>
<keyword evidence="12" id="KW-1185">Reference proteome</keyword>
<feature type="transmembrane region" description="Helical" evidence="8">
    <location>
        <begin position="385"/>
        <end position="406"/>
    </location>
</feature>
<feature type="transmembrane region" description="Helical" evidence="8">
    <location>
        <begin position="158"/>
        <end position="182"/>
    </location>
</feature>
<comment type="caution">
    <text evidence="11">The sequence shown here is derived from an EMBL/GenBank/DDBJ whole genome shotgun (WGS) entry which is preliminary data.</text>
</comment>
<evidence type="ECO:0000256" key="8">
    <source>
        <dbReference type="SAM" id="Phobius"/>
    </source>
</evidence>
<feature type="transmembrane region" description="Helical" evidence="8">
    <location>
        <begin position="72"/>
        <end position="95"/>
    </location>
</feature>
<feature type="transmembrane region" description="Helical" evidence="8">
    <location>
        <begin position="202"/>
        <end position="227"/>
    </location>
</feature>
<reference evidence="10 12" key="1">
    <citation type="journal article" date="2016" name="Genome Announc.">
        <title>Draft Genome Sequences of Five Rapidly Growing Mycobacterium Species, M. thermoresistibile, M. fortuitum subsp. acetamidolyticum, M. canariasense, M. brisbanense, and M. novocastrense.</title>
        <authorList>
            <person name="Katahira K."/>
            <person name="Ogura Y."/>
            <person name="Gotoh Y."/>
            <person name="Hayashi T."/>
        </authorList>
    </citation>
    <scope>NUCLEOTIDE SEQUENCE [LARGE SCALE GENOMIC DNA]</scope>
    <source>
        <strain evidence="10 12">JCM18114</strain>
    </source>
</reference>
<keyword evidence="5 8" id="KW-1133">Transmembrane helix</keyword>
<dbReference type="RefSeq" id="WP_067395896.1">
    <property type="nucleotide sequence ID" value="NZ_BCTA01000093.1"/>
</dbReference>
<feature type="transmembrane region" description="Helical" evidence="8">
    <location>
        <begin position="308"/>
        <end position="330"/>
    </location>
</feature>
<feature type="transmembrane region" description="Helical" evidence="8">
    <location>
        <begin position="107"/>
        <end position="125"/>
    </location>
</feature>
<evidence type="ECO:0000256" key="6">
    <source>
        <dbReference type="ARBA" id="ARBA00023136"/>
    </source>
</evidence>
<sequence length="465" mass="47626">MPVSLSLSLALLIPWATGAVLVASDGRRRWVAWSAVAALAATLAVLAVLTVQVVTNGARQLTTGGWPAGVGIVLNADALGATFALISVVVLLVAACNEAIVGVQNRTFPGLVVLLAAGLTGLFFTGDVFNFYVFFEISMMASYALATYGGGARQLRAALIFASVNLLGSFLFLIAVAGTYRITGALAMADVAERIHGAGANATLLVAVGYFVAFSVKLGLFPFHFWLPTVYAGTRPAVAAILSGAVANIGGYGLLRFGAGIFSEEVRFAATAIVVLGVASILYGGVVSVSRGDIGETLAYSAIGQVGYVLVALGVGGPIGLAAAVLYSVVNALNKGLLFLADGLRGPMVAAAFAIGAFSVAGVPPALGFVGKLELFRTAIAADSAALVVLLLIGSVLSLVYMFPSYQRRFWRTDLTPAEPVAVSPVSARTLVAAFALLVVVAGLWPEPLLILSNTAAEVLTGRST</sequence>
<evidence type="ECO:0000259" key="9">
    <source>
        <dbReference type="Pfam" id="PF00361"/>
    </source>
</evidence>
<evidence type="ECO:0000256" key="1">
    <source>
        <dbReference type="ARBA" id="ARBA00004651"/>
    </source>
</evidence>
<evidence type="ECO:0000313" key="10">
    <source>
        <dbReference type="EMBL" id="GAT12323.1"/>
    </source>
</evidence>
<dbReference type="EMBL" id="JACKTI010000027">
    <property type="protein sequence ID" value="MCV7023460.1"/>
    <property type="molecule type" value="Genomic_DNA"/>
</dbReference>
<feature type="domain" description="NADH:quinone oxidoreductase/Mrp antiporter transmembrane" evidence="9">
    <location>
        <begin position="346"/>
        <end position="398"/>
    </location>
</feature>
<dbReference type="Proteomes" id="UP000069773">
    <property type="component" value="Unassembled WGS sequence"/>
</dbReference>
<evidence type="ECO:0000256" key="3">
    <source>
        <dbReference type="ARBA" id="ARBA00022475"/>
    </source>
</evidence>
<accession>A0AAW5SIJ2</accession>
<dbReference type="PANTHER" id="PTHR42703:SF1">
    <property type="entry name" value="NA(+)_H(+) ANTIPORTER SUBUNIT D1"/>
    <property type="match status" value="1"/>
</dbReference>
<dbReference type="AlphaFoldDB" id="A0AAW5SIJ2"/>
<reference evidence="11" key="3">
    <citation type="journal article" date="2022" name="BMC Genomics">
        <title>Comparative genome analysis of mycobacteria focusing on tRNA and non-coding RNA.</title>
        <authorList>
            <person name="Behra P.R.K."/>
            <person name="Pettersson B.M.F."/>
            <person name="Ramesh M."/>
            <person name="Das S."/>
            <person name="Dasgupta S."/>
            <person name="Kirsebom L.A."/>
        </authorList>
    </citation>
    <scope>NUCLEOTIDE SEQUENCE</scope>
    <source>
        <strain evidence="11">DSM 44203</strain>
    </source>
</reference>
<dbReference type="PRINTS" id="PR01437">
    <property type="entry name" value="NUOXDRDTASE4"/>
</dbReference>
<keyword evidence="6 8" id="KW-0472">Membrane</keyword>
<comment type="subcellular location">
    <subcellularLocation>
        <location evidence="1">Cell membrane</location>
        <topology evidence="1">Multi-pass membrane protein</topology>
    </subcellularLocation>
    <subcellularLocation>
        <location evidence="7">Membrane</location>
        <topology evidence="7">Multi-pass membrane protein</topology>
    </subcellularLocation>
</comment>
<evidence type="ECO:0000313" key="12">
    <source>
        <dbReference type="Proteomes" id="UP000069773"/>
    </source>
</evidence>
<feature type="transmembrane region" description="Helical" evidence="8">
    <location>
        <begin position="30"/>
        <end position="52"/>
    </location>
</feature>
<feature type="transmembrane region" description="Helical" evidence="8">
    <location>
        <begin position="350"/>
        <end position="373"/>
    </location>
</feature>
<keyword evidence="3" id="KW-1003">Cell membrane</keyword>
<evidence type="ECO:0000256" key="7">
    <source>
        <dbReference type="RuleBase" id="RU000320"/>
    </source>
</evidence>
<feature type="transmembrane region" description="Helical" evidence="8">
    <location>
        <begin position="6"/>
        <end position="23"/>
    </location>
</feature>
<evidence type="ECO:0000313" key="11">
    <source>
        <dbReference type="EMBL" id="MCV7023460.1"/>
    </source>
</evidence>
<feature type="domain" description="NADH:quinone oxidoreductase/Mrp antiporter transmembrane" evidence="9">
    <location>
        <begin position="126"/>
        <end position="341"/>
    </location>
</feature>
<gene>
    <name evidence="11" type="ORF">H7I77_08850</name>
    <name evidence="10" type="ORF">RMCN_5456</name>
</gene>
<keyword evidence="4 7" id="KW-0812">Transmembrane</keyword>
<dbReference type="GO" id="GO:0008137">
    <property type="term" value="F:NADH dehydrogenase (ubiquinone) activity"/>
    <property type="evidence" value="ECO:0007669"/>
    <property type="project" value="InterPro"/>
</dbReference>
<feature type="transmembrane region" description="Helical" evidence="8">
    <location>
        <begin position="426"/>
        <end position="445"/>
    </location>
</feature>
<evidence type="ECO:0000256" key="5">
    <source>
        <dbReference type="ARBA" id="ARBA00022989"/>
    </source>
</evidence>
<name>A0AAW5SIJ2_MYCNV</name>
<dbReference type="GO" id="GO:0042773">
    <property type="term" value="P:ATP synthesis coupled electron transport"/>
    <property type="evidence" value="ECO:0007669"/>
    <property type="project" value="InterPro"/>
</dbReference>
<reference evidence="11" key="2">
    <citation type="submission" date="2020-07" db="EMBL/GenBank/DDBJ databases">
        <authorList>
            <person name="Pettersson B.M.F."/>
            <person name="Behra P.R.K."/>
            <person name="Ramesh M."/>
            <person name="Das S."/>
            <person name="Dasgupta S."/>
            <person name="Kirsebom L.A."/>
        </authorList>
    </citation>
    <scope>NUCLEOTIDE SEQUENCE</scope>
    <source>
        <strain evidence="11">DSM 44203</strain>
    </source>
</reference>
<dbReference type="GO" id="GO:0005886">
    <property type="term" value="C:plasma membrane"/>
    <property type="evidence" value="ECO:0007669"/>
    <property type="project" value="UniProtKB-SubCell"/>
</dbReference>
<evidence type="ECO:0000313" key="13">
    <source>
        <dbReference type="Proteomes" id="UP001207528"/>
    </source>
</evidence>
<organism evidence="11 13">
    <name type="scientific">Mycolicibacterium novocastrense</name>
    <name type="common">Mycobacterium novocastrense</name>
    <dbReference type="NCBI Taxonomy" id="59813"/>
    <lineage>
        <taxon>Bacteria</taxon>
        <taxon>Bacillati</taxon>
        <taxon>Actinomycetota</taxon>
        <taxon>Actinomycetes</taxon>
        <taxon>Mycobacteriales</taxon>
        <taxon>Mycobacteriaceae</taxon>
        <taxon>Mycolicibacterium</taxon>
    </lineage>
</organism>
<dbReference type="PANTHER" id="PTHR42703">
    <property type="entry name" value="NADH DEHYDROGENASE"/>
    <property type="match status" value="1"/>
</dbReference>
<evidence type="ECO:0000256" key="2">
    <source>
        <dbReference type="ARBA" id="ARBA00005346"/>
    </source>
</evidence>
<dbReference type="EMBL" id="BCTA01000093">
    <property type="protein sequence ID" value="GAT12323.1"/>
    <property type="molecule type" value="Genomic_DNA"/>
</dbReference>
<dbReference type="InterPro" id="IPR050586">
    <property type="entry name" value="CPA3_Na-H_Antiporter_D"/>
</dbReference>
<dbReference type="InterPro" id="IPR001750">
    <property type="entry name" value="ND/Mrp_TM"/>
</dbReference>
<proteinExistence type="inferred from homology"/>
<evidence type="ECO:0000256" key="4">
    <source>
        <dbReference type="ARBA" id="ARBA00022692"/>
    </source>
</evidence>
<dbReference type="InterPro" id="IPR003918">
    <property type="entry name" value="NADH_UbQ_OxRdtase"/>
</dbReference>
<dbReference type="Pfam" id="PF00361">
    <property type="entry name" value="Proton_antipo_M"/>
    <property type="match status" value="2"/>
</dbReference>
<dbReference type="Proteomes" id="UP001207528">
    <property type="component" value="Unassembled WGS sequence"/>
</dbReference>
<protein>
    <submittedName>
        <fullName evidence="10">Na(+)/H(+) antiporter subunit D</fullName>
    </submittedName>
    <submittedName>
        <fullName evidence="11">Oxidoreductase</fullName>
    </submittedName>
</protein>
<feature type="transmembrane region" description="Helical" evidence="8">
    <location>
        <begin position="131"/>
        <end position="151"/>
    </location>
</feature>
<comment type="similarity">
    <text evidence="2">Belongs to the CPA3 antiporters (TC 2.A.63) subunit D family.</text>
</comment>